<evidence type="ECO:0000313" key="3">
    <source>
        <dbReference type="EMBL" id="MBO2455208.1"/>
    </source>
</evidence>
<comment type="caution">
    <text evidence="3">The sequence shown here is derived from an EMBL/GenBank/DDBJ whole genome shotgun (WGS) entry which is preliminary data.</text>
</comment>
<dbReference type="PANTHER" id="PTHR42305:SF1">
    <property type="entry name" value="MEMBRANE PROTEIN RV1733C-RELATED"/>
    <property type="match status" value="1"/>
</dbReference>
<reference evidence="3" key="1">
    <citation type="submission" date="2021-03" db="EMBL/GenBank/DDBJ databases">
        <authorList>
            <person name="Kanchanasin P."/>
            <person name="Saeng-In P."/>
            <person name="Phongsopitanun W."/>
            <person name="Yuki M."/>
            <person name="Kudo T."/>
            <person name="Ohkuma M."/>
            <person name="Tanasupawat S."/>
        </authorList>
    </citation>
    <scope>NUCLEOTIDE SEQUENCE</scope>
    <source>
        <strain evidence="3">GKU 128</strain>
    </source>
</reference>
<dbReference type="InterPro" id="IPR039708">
    <property type="entry name" value="MT1774/Rv1733c-like"/>
</dbReference>
<dbReference type="RefSeq" id="WP_208263433.1">
    <property type="nucleotide sequence ID" value="NZ_JAGEOJ010000033.1"/>
</dbReference>
<keyword evidence="2" id="KW-0812">Transmembrane</keyword>
<evidence type="ECO:0000256" key="2">
    <source>
        <dbReference type="SAM" id="Phobius"/>
    </source>
</evidence>
<feature type="transmembrane region" description="Helical" evidence="2">
    <location>
        <begin position="109"/>
        <end position="130"/>
    </location>
</feature>
<dbReference type="PANTHER" id="PTHR42305">
    <property type="entry name" value="MEMBRANE PROTEIN RV1733C-RELATED"/>
    <property type="match status" value="1"/>
</dbReference>
<feature type="compositionally biased region" description="Basic and acidic residues" evidence="1">
    <location>
        <begin position="78"/>
        <end position="88"/>
    </location>
</feature>
<evidence type="ECO:0000256" key="1">
    <source>
        <dbReference type="SAM" id="MobiDB-lite"/>
    </source>
</evidence>
<dbReference type="Proteomes" id="UP000669179">
    <property type="component" value="Unassembled WGS sequence"/>
</dbReference>
<feature type="compositionally biased region" description="Polar residues" evidence="1">
    <location>
        <begin position="92"/>
        <end position="101"/>
    </location>
</feature>
<accession>A0A939PS17</accession>
<keyword evidence="2" id="KW-0472">Membrane</keyword>
<evidence type="ECO:0000313" key="4">
    <source>
        <dbReference type="Proteomes" id="UP000669179"/>
    </source>
</evidence>
<keyword evidence="2" id="KW-1133">Transmembrane helix</keyword>
<dbReference type="AlphaFoldDB" id="A0A939PS17"/>
<name>A0A939PS17_9ACTN</name>
<sequence length="155" mass="18052">MNVRFARRAWISGDRLRRRWGFDRNRLRRGIDRLQQLVALTLLLLYVATATVLTAQACHRVYAAGLRTEKTQAATRHRAPESDYRTWLDSRGNPTNPPQTRSDTLADTLMAGSFVPLLTGIPFLTAYGLVRRRLDVRREQAWDREWQHLDRRPTP</sequence>
<gene>
    <name evidence="3" type="ORF">J4573_49540</name>
</gene>
<proteinExistence type="predicted"/>
<dbReference type="EMBL" id="JAGEOJ010000033">
    <property type="protein sequence ID" value="MBO2455208.1"/>
    <property type="molecule type" value="Genomic_DNA"/>
</dbReference>
<feature type="region of interest" description="Disordered" evidence="1">
    <location>
        <begin position="70"/>
        <end position="101"/>
    </location>
</feature>
<organism evidence="3 4">
    <name type="scientific">Actinomadura barringtoniae</name>
    <dbReference type="NCBI Taxonomy" id="1427535"/>
    <lineage>
        <taxon>Bacteria</taxon>
        <taxon>Bacillati</taxon>
        <taxon>Actinomycetota</taxon>
        <taxon>Actinomycetes</taxon>
        <taxon>Streptosporangiales</taxon>
        <taxon>Thermomonosporaceae</taxon>
        <taxon>Actinomadura</taxon>
    </lineage>
</organism>
<keyword evidence="4" id="KW-1185">Reference proteome</keyword>
<protein>
    <submittedName>
        <fullName evidence="3">Uncharacterized protein</fullName>
    </submittedName>
</protein>